<evidence type="ECO:0000313" key="1">
    <source>
        <dbReference type="Proteomes" id="UP000887576"/>
    </source>
</evidence>
<accession>A0AC34Q801</accession>
<evidence type="ECO:0000313" key="2">
    <source>
        <dbReference type="WBParaSite" id="JU765_v2.g13849.t1"/>
    </source>
</evidence>
<dbReference type="Proteomes" id="UP000887576">
    <property type="component" value="Unplaced"/>
</dbReference>
<proteinExistence type="predicted"/>
<protein>
    <submittedName>
        <fullName evidence="2">C-type lectin domain-containing protein</fullName>
    </submittedName>
</protein>
<dbReference type="WBParaSite" id="JU765_v2.g13849.t1">
    <property type="protein sequence ID" value="JU765_v2.g13849.t1"/>
    <property type="gene ID" value="JU765_v2.g13849"/>
</dbReference>
<name>A0AC34Q801_9BILA</name>
<reference evidence="2" key="1">
    <citation type="submission" date="2022-11" db="UniProtKB">
        <authorList>
            <consortium name="WormBaseParasite"/>
        </authorList>
    </citation>
    <scope>IDENTIFICATION</scope>
</reference>
<organism evidence="1 2">
    <name type="scientific">Panagrolaimus sp. JU765</name>
    <dbReference type="NCBI Taxonomy" id="591449"/>
    <lineage>
        <taxon>Eukaryota</taxon>
        <taxon>Metazoa</taxon>
        <taxon>Ecdysozoa</taxon>
        <taxon>Nematoda</taxon>
        <taxon>Chromadorea</taxon>
        <taxon>Rhabditida</taxon>
        <taxon>Tylenchina</taxon>
        <taxon>Panagrolaimomorpha</taxon>
        <taxon>Panagrolaimoidea</taxon>
        <taxon>Panagrolaimidae</taxon>
        <taxon>Panagrolaimus</taxon>
    </lineage>
</organism>
<sequence length="163" mass="18409">MFPKILFCVFAIGFFINSSFGIGLSATTPTTKQCPPNSFESFASSQCYQVFNDTKYFMDAELFCMTLGGHLASIHNAFDNMMISGKARQLVGAEAVIFTGGNNLETPDKWQWMDKTPMNYTDMDYPENDSTNRNCLMIYTVHGRWNYGDCYVPSPYVCQVARV</sequence>